<feature type="region of interest" description="Disordered" evidence="1">
    <location>
        <begin position="18"/>
        <end position="41"/>
    </location>
</feature>
<name>A0AAV2HS77_LYMST</name>
<dbReference type="AlphaFoldDB" id="A0AAV2HS77"/>
<feature type="region of interest" description="Disordered" evidence="1">
    <location>
        <begin position="125"/>
        <end position="198"/>
    </location>
</feature>
<proteinExistence type="predicted"/>
<evidence type="ECO:0000313" key="2">
    <source>
        <dbReference type="EMBL" id="CAL1536799.1"/>
    </source>
</evidence>
<dbReference type="EMBL" id="CAXITT010000240">
    <property type="protein sequence ID" value="CAL1536799.1"/>
    <property type="molecule type" value="Genomic_DNA"/>
</dbReference>
<organism evidence="2 3">
    <name type="scientific">Lymnaea stagnalis</name>
    <name type="common">Great pond snail</name>
    <name type="synonym">Helix stagnalis</name>
    <dbReference type="NCBI Taxonomy" id="6523"/>
    <lineage>
        <taxon>Eukaryota</taxon>
        <taxon>Metazoa</taxon>
        <taxon>Spiralia</taxon>
        <taxon>Lophotrochozoa</taxon>
        <taxon>Mollusca</taxon>
        <taxon>Gastropoda</taxon>
        <taxon>Heterobranchia</taxon>
        <taxon>Euthyneura</taxon>
        <taxon>Panpulmonata</taxon>
        <taxon>Hygrophila</taxon>
        <taxon>Lymnaeoidea</taxon>
        <taxon>Lymnaeidae</taxon>
        <taxon>Lymnaea</taxon>
    </lineage>
</organism>
<accession>A0AAV2HS77</accession>
<dbReference type="InterPro" id="IPR029089">
    <property type="entry name" value="DUF4660"/>
</dbReference>
<feature type="compositionally biased region" description="Acidic residues" evidence="1">
    <location>
        <begin position="188"/>
        <end position="198"/>
    </location>
</feature>
<dbReference type="Pfam" id="PF15559">
    <property type="entry name" value="DUF4660"/>
    <property type="match status" value="1"/>
</dbReference>
<comment type="caution">
    <text evidence="2">The sequence shown here is derived from an EMBL/GenBank/DDBJ whole genome shotgun (WGS) entry which is preliminary data.</text>
</comment>
<keyword evidence="3" id="KW-1185">Reference proteome</keyword>
<feature type="compositionally biased region" description="Acidic residues" evidence="1">
    <location>
        <begin position="18"/>
        <end position="32"/>
    </location>
</feature>
<dbReference type="Proteomes" id="UP001497497">
    <property type="component" value="Unassembled WGS sequence"/>
</dbReference>
<reference evidence="2 3" key="1">
    <citation type="submission" date="2024-04" db="EMBL/GenBank/DDBJ databases">
        <authorList>
            <consortium name="Genoscope - CEA"/>
            <person name="William W."/>
        </authorList>
    </citation>
    <scope>NUCLEOTIDE SEQUENCE [LARGE SCALE GENOMIC DNA]</scope>
</reference>
<evidence type="ECO:0000313" key="3">
    <source>
        <dbReference type="Proteomes" id="UP001497497"/>
    </source>
</evidence>
<evidence type="ECO:0000256" key="1">
    <source>
        <dbReference type="SAM" id="MobiDB-lite"/>
    </source>
</evidence>
<sequence>MASKTRKSDPLSRYFEELNDDDLSNSSDDELTIESNGNGKKLNIFNANKKVELNTSNSKNDTTSSKSASCKDGAGEKLLEETNKFATKKLPSAHECLKSQSKPAFLQVLEKREPNWDVMEKRLDKAEDSESTINFKSNAVPPPSTYEPMTDPGIKVVDQEGRKRKNIGDDLQDQMTSTKAFKVHKDDKEEDDKEEDDN</sequence>
<gene>
    <name evidence="2" type="ORF">GSLYS_00010712001</name>
</gene>
<feature type="compositionally biased region" description="Low complexity" evidence="1">
    <location>
        <begin position="54"/>
        <end position="68"/>
    </location>
</feature>
<feature type="region of interest" description="Disordered" evidence="1">
    <location>
        <begin position="53"/>
        <end position="75"/>
    </location>
</feature>
<protein>
    <submittedName>
        <fullName evidence="2">Uncharacterized protein</fullName>
    </submittedName>
</protein>